<dbReference type="OrthoDB" id="9808936at2"/>
<name>A0A090ARN3_9ENTR</name>
<reference evidence="15" key="1">
    <citation type="submission" date="2013-11" db="EMBL/GenBank/DDBJ databases">
        <title>Symbiont-containing voluminous jelly as an extraordinary maternal gift for overwintering insect nymphs.</title>
        <authorList>
            <person name="Kaiwa N."/>
            <person name="Hosokawa T."/>
            <person name="Nikoh N."/>
            <person name="Meng X.Y."/>
            <person name="Tanahashi M."/>
            <person name="Moriyama M."/>
            <person name="Maeda T."/>
            <person name="Yamaguchi K."/>
            <person name="Shigenobu S."/>
            <person name="Ito M."/>
            <person name="Fukatsu T."/>
        </authorList>
    </citation>
    <scope>NUCLEOTIDE SEQUENCE [LARGE SCALE GENOMIC DNA]</scope>
    <source>
        <strain evidence="15">UwTKB</strain>
    </source>
</reference>
<dbReference type="PANTHER" id="PTHR21015:SF22">
    <property type="entry name" value="GLYCOSYLTRANSFERASE"/>
    <property type="match status" value="1"/>
</dbReference>
<keyword evidence="8 10" id="KW-0131">Cell cycle</keyword>
<feature type="binding site" evidence="10">
    <location>
        <begin position="13"/>
        <end position="15"/>
    </location>
    <ligand>
        <name>UDP-N-acetyl-alpha-D-glucosamine</name>
        <dbReference type="ChEBI" id="CHEBI:57705"/>
    </ligand>
</feature>
<keyword evidence="11" id="KW-1133">Transmembrane helix</keyword>
<evidence type="ECO:0000256" key="6">
    <source>
        <dbReference type="ARBA" id="ARBA00022984"/>
    </source>
</evidence>
<keyword evidence="11" id="KW-0812">Transmembrane</keyword>
<comment type="function">
    <text evidence="10">Cell wall formation. Catalyzes the transfer of a GlcNAc subunit on undecaprenyl-pyrophosphoryl-MurNAc-pentapeptide (lipid intermediate I) to form undecaprenyl-pyrophosphoryl-MurNAc-(pentapeptide)GlcNAc (lipid intermediate II).</text>
</comment>
<dbReference type="Pfam" id="PF04101">
    <property type="entry name" value="Glyco_tran_28_C"/>
    <property type="match status" value="1"/>
</dbReference>
<dbReference type="EC" id="2.4.1.227" evidence="10"/>
<keyword evidence="5 10" id="KW-0133">Cell shape</keyword>
<dbReference type="HOGENOM" id="CLU_037404_2_0_6"/>
<comment type="similarity">
    <text evidence="10">Belongs to the glycosyltransferase 28 family. MurG subfamily.</text>
</comment>
<accession>A0A090ARN3</accession>
<keyword evidence="3 10" id="KW-0328">Glycosyltransferase</keyword>
<keyword evidence="9 10" id="KW-0961">Cell wall biogenesis/degradation</keyword>
<dbReference type="CDD" id="cd03785">
    <property type="entry name" value="GT28_MurG"/>
    <property type="match status" value="1"/>
</dbReference>
<evidence type="ECO:0000256" key="8">
    <source>
        <dbReference type="ARBA" id="ARBA00023306"/>
    </source>
</evidence>
<gene>
    <name evidence="10 14" type="primary">murG</name>
    <name evidence="14" type="ORF">TGUWTKB_2160</name>
</gene>
<sequence>MNKKRLMIVAGGTGGHIFPGLAVAHFLIKQGWEIRWLGTSNRIESKIVPKNGININYFDLCNYNKKNIKSFISSIIGFFRAWKKSREIMKKWKPNIVLGMGSYISIPGILAAWSYNIPTIVHEQNSIAGLSNKFLKNFSSKVIQAFPTAFSETEVVGNPIRDSLLSLPHPKKRFEKRVGRIRVLIIGGSQGAEILNNIIPKLALKMKNYIKVWHQVGTKNFIKIKNDYRINCFSLHYKITKFIHNMEDAYAWADLIIARAGALTVSEIATVGLAAIFIPFKHKNRHQYFNAKILERVGAAKILDSSHLTVELIEKILKNVNRKNLLEMAQKSLVFSMKNSTAKFTKAIINTLK</sequence>
<dbReference type="InterPro" id="IPR007235">
    <property type="entry name" value="Glyco_trans_28_C"/>
</dbReference>
<comment type="catalytic activity">
    <reaction evidence="10">
        <text>di-trans,octa-cis-undecaprenyl diphospho-N-acetyl-alpha-D-muramoyl-L-alanyl-D-glutamyl-meso-2,6-diaminopimeloyl-D-alanyl-D-alanine + UDP-N-acetyl-alpha-D-glucosamine = di-trans,octa-cis-undecaprenyl diphospho-[N-acetyl-alpha-D-glucosaminyl-(1-&gt;4)]-N-acetyl-alpha-D-muramoyl-L-alanyl-D-glutamyl-meso-2,6-diaminopimeloyl-D-alanyl-D-alanine + UDP + H(+)</text>
        <dbReference type="Rhea" id="RHEA:31227"/>
        <dbReference type="ChEBI" id="CHEBI:15378"/>
        <dbReference type="ChEBI" id="CHEBI:57705"/>
        <dbReference type="ChEBI" id="CHEBI:58223"/>
        <dbReference type="ChEBI" id="CHEBI:61387"/>
        <dbReference type="ChEBI" id="CHEBI:61388"/>
        <dbReference type="EC" id="2.4.1.227"/>
    </reaction>
</comment>
<keyword evidence="6 10" id="KW-0573">Peptidoglycan synthesis</keyword>
<dbReference type="GO" id="GO:0008360">
    <property type="term" value="P:regulation of cell shape"/>
    <property type="evidence" value="ECO:0007669"/>
    <property type="project" value="UniProtKB-KW"/>
</dbReference>
<evidence type="ECO:0000256" key="7">
    <source>
        <dbReference type="ARBA" id="ARBA00023136"/>
    </source>
</evidence>
<reference evidence="14 15" key="2">
    <citation type="journal article" date="2014" name="Curr. Biol.">
        <title>Symbiont-Supplemented Maternal Investment Underpinning Host's Ecological Adaptation.</title>
        <authorList>
            <person name="Kaiwa N."/>
            <person name="Hosokawa T."/>
            <person name="Nikoh N."/>
            <person name="Tanahashi M."/>
            <person name="Moriyama M."/>
            <person name="Meng X.Y."/>
            <person name="Maeda T."/>
            <person name="Yamaguchi K."/>
            <person name="Shigenobu S."/>
            <person name="Ito M."/>
            <person name="Fukatsu T."/>
        </authorList>
    </citation>
    <scope>NUCLEOTIDE SEQUENCE [LARGE SCALE GENOMIC DNA]</scope>
    <source>
        <strain evidence="14 15">UwTKB</strain>
    </source>
</reference>
<evidence type="ECO:0000259" key="13">
    <source>
        <dbReference type="Pfam" id="PF04101"/>
    </source>
</evidence>
<feature type="transmembrane region" description="Helical" evidence="11">
    <location>
        <begin position="96"/>
        <end position="115"/>
    </location>
</feature>
<dbReference type="HAMAP" id="MF_00033">
    <property type="entry name" value="MurG"/>
    <property type="match status" value="1"/>
</dbReference>
<evidence type="ECO:0000256" key="10">
    <source>
        <dbReference type="HAMAP-Rule" id="MF_00033"/>
    </source>
</evidence>
<evidence type="ECO:0000256" key="11">
    <source>
        <dbReference type="SAM" id="Phobius"/>
    </source>
</evidence>
<evidence type="ECO:0000259" key="12">
    <source>
        <dbReference type="Pfam" id="PF03033"/>
    </source>
</evidence>
<dbReference type="InterPro" id="IPR006009">
    <property type="entry name" value="GlcNAc_MurG"/>
</dbReference>
<dbReference type="STRING" id="1410383.TGUWTKB_2160"/>
<dbReference type="Proteomes" id="UP000031627">
    <property type="component" value="Chromosome"/>
</dbReference>
<evidence type="ECO:0000313" key="15">
    <source>
        <dbReference type="Proteomes" id="UP000031627"/>
    </source>
</evidence>
<feature type="binding site" evidence="10">
    <location>
        <position position="189"/>
    </location>
    <ligand>
        <name>UDP-N-acetyl-alpha-D-glucosamine</name>
        <dbReference type="ChEBI" id="CHEBI:57705"/>
    </ligand>
</feature>
<dbReference type="SUPFAM" id="SSF53756">
    <property type="entry name" value="UDP-Glycosyltransferase/glycogen phosphorylase"/>
    <property type="match status" value="1"/>
</dbReference>
<comment type="pathway">
    <text evidence="10">Cell wall biogenesis; peptidoglycan biosynthesis.</text>
</comment>
<dbReference type="PANTHER" id="PTHR21015">
    <property type="entry name" value="UDP-N-ACETYLGLUCOSAMINE--N-ACETYLMURAMYL-(PENTAPEPTIDE) PYROPHOSPHORYL-UNDECAPRENOL N-ACETYLGLUCOSAMINE TRANSFERASE 1"/>
    <property type="match status" value="1"/>
</dbReference>
<feature type="domain" description="Glycosyl transferase family 28 C-terminal" evidence="13">
    <location>
        <begin position="183"/>
        <end position="338"/>
    </location>
</feature>
<feature type="binding site" evidence="10">
    <location>
        <position position="161"/>
    </location>
    <ligand>
        <name>UDP-N-acetyl-alpha-D-glucosamine</name>
        <dbReference type="ChEBI" id="CHEBI:57705"/>
    </ligand>
</feature>
<dbReference type="GO" id="GO:0005975">
    <property type="term" value="P:carbohydrate metabolic process"/>
    <property type="evidence" value="ECO:0007669"/>
    <property type="project" value="InterPro"/>
</dbReference>
<proteinExistence type="inferred from homology"/>
<keyword evidence="7 10" id="KW-0472">Membrane</keyword>
<dbReference type="GO" id="GO:0051991">
    <property type="term" value="F:UDP-N-acetyl-D-glucosamine:N-acetylmuramoyl-L-alanyl-D-glutamyl-meso-2,6-diaminopimelyl-D-alanyl-D-alanine-diphosphoundecaprenol 4-beta-N-acetylglucosaminlytransferase activity"/>
    <property type="evidence" value="ECO:0007669"/>
    <property type="project" value="RHEA"/>
</dbReference>
<keyword evidence="15" id="KW-1185">Reference proteome</keyword>
<dbReference type="EMBL" id="AP014521">
    <property type="protein sequence ID" value="BAP58460.1"/>
    <property type="molecule type" value="Genomic_DNA"/>
</dbReference>
<dbReference type="GO" id="GO:0050511">
    <property type="term" value="F:undecaprenyldiphospho-muramoylpentapeptide beta-N-acetylglucosaminyltransferase activity"/>
    <property type="evidence" value="ECO:0007669"/>
    <property type="project" value="UniProtKB-UniRule"/>
</dbReference>
<keyword evidence="1 10" id="KW-1003">Cell membrane</keyword>
<evidence type="ECO:0000256" key="3">
    <source>
        <dbReference type="ARBA" id="ARBA00022676"/>
    </source>
</evidence>
<dbReference type="UniPathway" id="UPA00219"/>
<protein>
    <recommendedName>
        <fullName evidence="10">UDP-N-acetylglucosamine--N-acetylmuramyl-(pentapeptide) pyrophosphoryl-undecaprenol N-acetylglucosamine transferase</fullName>
        <ecNumber evidence="10">2.4.1.227</ecNumber>
    </recommendedName>
    <alternativeName>
        <fullName evidence="10">Undecaprenyl-PP-MurNAc-pentapeptide-UDPGlcNAc GlcNAc transferase</fullName>
    </alternativeName>
</protein>
<evidence type="ECO:0000256" key="5">
    <source>
        <dbReference type="ARBA" id="ARBA00022960"/>
    </source>
</evidence>
<dbReference type="Gene3D" id="3.40.50.2000">
    <property type="entry name" value="Glycogen Phosphorylase B"/>
    <property type="match status" value="2"/>
</dbReference>
<feature type="binding site" evidence="10">
    <location>
        <position position="125"/>
    </location>
    <ligand>
        <name>UDP-N-acetyl-alpha-D-glucosamine</name>
        <dbReference type="ChEBI" id="CHEBI:57705"/>
    </ligand>
</feature>
<evidence type="ECO:0000256" key="2">
    <source>
        <dbReference type="ARBA" id="ARBA00022618"/>
    </source>
</evidence>
<evidence type="ECO:0000256" key="1">
    <source>
        <dbReference type="ARBA" id="ARBA00022475"/>
    </source>
</evidence>
<dbReference type="GO" id="GO:0009252">
    <property type="term" value="P:peptidoglycan biosynthetic process"/>
    <property type="evidence" value="ECO:0007669"/>
    <property type="project" value="UniProtKB-UniRule"/>
</dbReference>
<dbReference type="RefSeq" id="WP_041062686.1">
    <property type="nucleotide sequence ID" value="NZ_AP014521.1"/>
</dbReference>
<evidence type="ECO:0000256" key="9">
    <source>
        <dbReference type="ARBA" id="ARBA00023316"/>
    </source>
</evidence>
<keyword evidence="2 10" id="KW-0132">Cell division</keyword>
<dbReference type="KEGG" id="sbw:TGUWTKB_2160"/>
<dbReference type="GO" id="GO:0005886">
    <property type="term" value="C:plasma membrane"/>
    <property type="evidence" value="ECO:0007669"/>
    <property type="project" value="UniProtKB-SubCell"/>
</dbReference>
<comment type="subcellular location">
    <subcellularLocation>
        <location evidence="10">Cell membrane</location>
        <topology evidence="10">Peripheral membrane protein</topology>
        <orientation evidence="10">Cytoplasmic side</orientation>
    </subcellularLocation>
</comment>
<dbReference type="InterPro" id="IPR004276">
    <property type="entry name" value="GlycoTrans_28_N"/>
</dbReference>
<dbReference type="Pfam" id="PF03033">
    <property type="entry name" value="Glyco_transf_28"/>
    <property type="match status" value="1"/>
</dbReference>
<organism evidence="14 15">
    <name type="scientific">Candidatus Tachikawaea gelatinosa</name>
    <dbReference type="NCBI Taxonomy" id="1410383"/>
    <lineage>
        <taxon>Bacteria</taxon>
        <taxon>Pseudomonadati</taxon>
        <taxon>Pseudomonadota</taxon>
        <taxon>Gammaproteobacteria</taxon>
        <taxon>Enterobacterales</taxon>
        <taxon>Enterobacteriaceae</taxon>
        <taxon>Candidatus Tachikawaea</taxon>
    </lineage>
</organism>
<dbReference type="GO" id="GO:0051301">
    <property type="term" value="P:cell division"/>
    <property type="evidence" value="ECO:0007669"/>
    <property type="project" value="UniProtKB-KW"/>
</dbReference>
<feature type="binding site" evidence="10">
    <location>
        <position position="287"/>
    </location>
    <ligand>
        <name>UDP-N-acetyl-alpha-D-glucosamine</name>
        <dbReference type="ChEBI" id="CHEBI:57705"/>
    </ligand>
</feature>
<keyword evidence="4 10" id="KW-0808">Transferase</keyword>
<feature type="binding site" evidence="10">
    <location>
        <position position="243"/>
    </location>
    <ligand>
        <name>UDP-N-acetyl-alpha-D-glucosamine</name>
        <dbReference type="ChEBI" id="CHEBI:57705"/>
    </ligand>
</feature>
<feature type="domain" description="Glycosyltransferase family 28 N-terminal" evidence="12">
    <location>
        <begin position="7"/>
        <end position="143"/>
    </location>
</feature>
<dbReference type="GO" id="GO:0071555">
    <property type="term" value="P:cell wall organization"/>
    <property type="evidence" value="ECO:0007669"/>
    <property type="project" value="UniProtKB-KW"/>
</dbReference>
<dbReference type="NCBIfam" id="TIGR01133">
    <property type="entry name" value="murG"/>
    <property type="match status" value="1"/>
</dbReference>
<evidence type="ECO:0000256" key="4">
    <source>
        <dbReference type="ARBA" id="ARBA00022679"/>
    </source>
</evidence>
<evidence type="ECO:0000313" key="14">
    <source>
        <dbReference type="EMBL" id="BAP58460.1"/>
    </source>
</evidence>
<dbReference type="AlphaFoldDB" id="A0A090ARN3"/>
<feature type="binding site" evidence="10">
    <location>
        <begin position="262"/>
        <end position="267"/>
    </location>
    <ligand>
        <name>UDP-N-acetyl-alpha-D-glucosamine</name>
        <dbReference type="ChEBI" id="CHEBI:57705"/>
    </ligand>
</feature>